<reference evidence="3" key="1">
    <citation type="submission" date="2016-10" db="EMBL/GenBank/DDBJ databases">
        <authorList>
            <person name="Varghese N."/>
            <person name="Submissions S."/>
        </authorList>
    </citation>
    <scope>NUCLEOTIDE SEQUENCE [LARGE SCALE GENOMIC DNA]</scope>
    <source>
        <strain evidence="3">DSM 19183</strain>
    </source>
</reference>
<dbReference type="AlphaFoldDB" id="A0A1H7JXN5"/>
<protein>
    <recommendedName>
        <fullName evidence="1">GIY-YIG domain-containing protein</fullName>
    </recommendedName>
</protein>
<name>A0A1H7JXN5_9LACT</name>
<evidence type="ECO:0000313" key="3">
    <source>
        <dbReference type="Proteomes" id="UP000199081"/>
    </source>
</evidence>
<evidence type="ECO:0000313" key="2">
    <source>
        <dbReference type="EMBL" id="SEK79144.1"/>
    </source>
</evidence>
<evidence type="ECO:0000259" key="1">
    <source>
        <dbReference type="PROSITE" id="PS50164"/>
    </source>
</evidence>
<dbReference type="PROSITE" id="PS50164">
    <property type="entry name" value="GIY_YIG"/>
    <property type="match status" value="1"/>
</dbReference>
<dbReference type="CDD" id="cd10446">
    <property type="entry name" value="GIY-YIG_unchar_1"/>
    <property type="match status" value="1"/>
</dbReference>
<sequence>MKNIMLNDLLRIEDLSTTKIKFNIHNGVEDPMDEYTKNPDIVNNQWLFWRTKQRYFSVGETAMCFLRIGYDQWLLTTIKKVTKELDKINDINYEGVELDEYSKYYGRVVIKYHKTFQSGVRWSEPLIDDMEVLQILPSAFDGVDFPGYDKVHLSYNQLETIIKRQKIDWIKALENQKAIYLIRDDYNGKHYVGSATGDNGMLLQRWSSYVLNGHGGNIELLNIVNDSGKGMDYIKKNFNFSILENYNSRVDRNFILQRENWWKDILGSKKPYGYNAN</sequence>
<dbReference type="RefSeq" id="WP_246117651.1">
    <property type="nucleotide sequence ID" value="NZ_BJYC01000008.1"/>
</dbReference>
<dbReference type="InterPro" id="IPR035901">
    <property type="entry name" value="GIY-YIG_endonuc_sf"/>
</dbReference>
<keyword evidence="3" id="KW-1185">Reference proteome</keyword>
<feature type="domain" description="GIY-YIG" evidence="1">
    <location>
        <begin position="175"/>
        <end position="274"/>
    </location>
</feature>
<dbReference type="Gene3D" id="3.40.1440.10">
    <property type="entry name" value="GIY-YIG endonuclease"/>
    <property type="match status" value="1"/>
</dbReference>
<organism evidence="2 3">
    <name type="scientific">Alkalibacterium pelagium</name>
    <dbReference type="NCBI Taxonomy" id="426702"/>
    <lineage>
        <taxon>Bacteria</taxon>
        <taxon>Bacillati</taxon>
        <taxon>Bacillota</taxon>
        <taxon>Bacilli</taxon>
        <taxon>Lactobacillales</taxon>
        <taxon>Carnobacteriaceae</taxon>
        <taxon>Alkalibacterium</taxon>
    </lineage>
</organism>
<dbReference type="SUPFAM" id="SSF82771">
    <property type="entry name" value="GIY-YIG endonuclease"/>
    <property type="match status" value="1"/>
</dbReference>
<dbReference type="STRING" id="426702.SAMN04488099_10695"/>
<gene>
    <name evidence="2" type="ORF">SAMN04488099_10695</name>
</gene>
<proteinExistence type="predicted"/>
<dbReference type="Proteomes" id="UP000199081">
    <property type="component" value="Unassembled WGS sequence"/>
</dbReference>
<dbReference type="InterPro" id="IPR000305">
    <property type="entry name" value="GIY-YIG_endonuc"/>
</dbReference>
<accession>A0A1H7JXN5</accession>
<dbReference type="EMBL" id="FNZU01000006">
    <property type="protein sequence ID" value="SEK79144.1"/>
    <property type="molecule type" value="Genomic_DNA"/>
</dbReference>